<name>A0AAT9GMU7_9CREN</name>
<dbReference type="KEGG" id="sjv:SJAV_01410"/>
<proteinExistence type="predicted"/>
<feature type="transmembrane region" description="Helical" evidence="1">
    <location>
        <begin position="291"/>
        <end position="315"/>
    </location>
</feature>
<dbReference type="AlphaFoldDB" id="A0AAT9GMU7"/>
<keyword evidence="1" id="KW-0812">Transmembrane</keyword>
<feature type="transmembrane region" description="Helical" evidence="1">
    <location>
        <begin position="161"/>
        <end position="179"/>
    </location>
</feature>
<gene>
    <name evidence="2" type="ORF">SJAV_01410</name>
</gene>
<protein>
    <submittedName>
        <fullName evidence="2">Uncharacterized protein</fullName>
    </submittedName>
</protein>
<feature type="transmembrane region" description="Helical" evidence="1">
    <location>
        <begin position="210"/>
        <end position="228"/>
    </location>
</feature>
<evidence type="ECO:0000256" key="1">
    <source>
        <dbReference type="SAM" id="Phobius"/>
    </source>
</evidence>
<reference evidence="2" key="1">
    <citation type="submission" date="2024-03" db="EMBL/GenBank/DDBJ databases">
        <title>Complete genome sequence of Sulfurisphaera javensis strain KD-1.</title>
        <authorList>
            <person name="Sakai H."/>
            <person name="Nur N."/>
            <person name="Suwanto A."/>
            <person name="Kurosawa N."/>
        </authorList>
    </citation>
    <scope>NUCLEOTIDE SEQUENCE</scope>
    <source>
        <strain evidence="2">KD-1</strain>
    </source>
</reference>
<feature type="transmembrane region" description="Helical" evidence="1">
    <location>
        <begin position="416"/>
        <end position="439"/>
    </location>
</feature>
<feature type="transmembrane region" description="Helical" evidence="1">
    <location>
        <begin position="335"/>
        <end position="360"/>
    </location>
</feature>
<feature type="transmembrane region" description="Helical" evidence="1">
    <location>
        <begin position="791"/>
        <end position="815"/>
    </location>
</feature>
<feature type="transmembrane region" description="Helical" evidence="1">
    <location>
        <begin position="248"/>
        <end position="270"/>
    </location>
</feature>
<feature type="transmembrane region" description="Helical" evidence="1">
    <location>
        <begin position="21"/>
        <end position="43"/>
    </location>
</feature>
<keyword evidence="1" id="KW-1133">Transmembrane helix</keyword>
<feature type="transmembrane region" description="Helical" evidence="1">
    <location>
        <begin position="451"/>
        <end position="469"/>
    </location>
</feature>
<evidence type="ECO:0000313" key="2">
    <source>
        <dbReference type="EMBL" id="BFH72197.1"/>
    </source>
</evidence>
<sequence>MVKLNTLLKLKSLVSINIRKINTDLLTFLIGYLISLAPIYVFLFGNGYFNSYNYNTPFFSGLELKYLFTPSVYAPEVGFAVNLNFFYFFLLPFFYLTQNIIILDKIWLIIVFTAIYISLYKLTGNIINVLGIEKNKNLIKIITIIFYYLVPINVVNIAYNFFDFMIGGLALAYILYQLIKIQRGHNISKFDIIKSGLMLGLAGLMDPRDYVWSLYIFSAYLIGIIILNQKVWKSFKLLAGTYVSSLPVVAFTYYIFIYPSLITVSISKAISVSAYRPDTYSYIASWSHNSLLFNVFMFINTGWTPIPYAPISILFYPREEWWYLPTYGNNAMMLLPPSIITDIWLASLFVFFLAMALSLLDKDKIRISAPILLSLLFILLLSAGSNSPITQFVYWFEIDPSHLPIIRGIFGTTWAIPYYVEDIAPLFVPILLPISLNYLLNKKINRNKIRILISGILIFFAVFASWQYFNGTLFPSQVTGAYPGNSISLQGYYAPLYPPKQWVHVMNILSTSDAGVAYVGEIGFSEKWTHYQFISHTPFLMPGYATIGSPSTKYVNQTPLAYDISGTKYLFIDNTSYIPLSNSFIYEYLNYSGLKIAYEGNCVYLLEQPNASVFRYAYEALYFNGSEENAFNIEWLLYPHINYTPAIIVNKPFKNTVEVVLNPNSVNESVISYFNESKMNIHVNPGSYIIINDTSMKTEYIDSSMNVTPNTLIIPSNVSLHKLVSYPINFTFHQILASFIVKPPSNVFVETSLPLPYQGLNVNGGIYLGVNTFNQTIIYTTSNSLNINIKLGFFTDILMILVDLFFYLFFIYLSIYKSSKNQIKSVILKFLKVR</sequence>
<dbReference type="EMBL" id="AP031322">
    <property type="protein sequence ID" value="BFH72197.1"/>
    <property type="molecule type" value="Genomic_DNA"/>
</dbReference>
<feature type="transmembrane region" description="Helical" evidence="1">
    <location>
        <begin position="372"/>
        <end position="396"/>
    </location>
</feature>
<keyword evidence="1" id="KW-0472">Membrane</keyword>
<organism evidence="2">
    <name type="scientific">Sulfurisphaera javensis</name>
    <dbReference type="NCBI Taxonomy" id="2049879"/>
    <lineage>
        <taxon>Archaea</taxon>
        <taxon>Thermoproteota</taxon>
        <taxon>Thermoprotei</taxon>
        <taxon>Sulfolobales</taxon>
        <taxon>Sulfolobaceae</taxon>
        <taxon>Sulfurisphaera</taxon>
    </lineage>
</organism>
<accession>A0AAT9GMU7</accession>